<sequence>IIGVSVWSINLLRNAAFANGSLHKTAVSVFLFKYFLASEIPINEL</sequence>
<feature type="non-terminal residue" evidence="1">
    <location>
        <position position="1"/>
    </location>
</feature>
<comment type="caution">
    <text evidence="1">The sequence shown here is derived from an EMBL/GenBank/DDBJ whole genome shotgun (WGS) entry which is preliminary data.</text>
</comment>
<organism evidence="1">
    <name type="scientific">marine sediment metagenome</name>
    <dbReference type="NCBI Taxonomy" id="412755"/>
    <lineage>
        <taxon>unclassified sequences</taxon>
        <taxon>metagenomes</taxon>
        <taxon>ecological metagenomes</taxon>
    </lineage>
</organism>
<proteinExistence type="predicted"/>
<dbReference type="AlphaFoldDB" id="A0A0F9A9J3"/>
<evidence type="ECO:0000313" key="1">
    <source>
        <dbReference type="EMBL" id="KKK75209.1"/>
    </source>
</evidence>
<gene>
    <name evidence="1" type="ORF">LCGC14_2876030</name>
</gene>
<reference evidence="1" key="1">
    <citation type="journal article" date="2015" name="Nature">
        <title>Complex archaea that bridge the gap between prokaryotes and eukaryotes.</title>
        <authorList>
            <person name="Spang A."/>
            <person name="Saw J.H."/>
            <person name="Jorgensen S.L."/>
            <person name="Zaremba-Niedzwiedzka K."/>
            <person name="Martijn J."/>
            <person name="Lind A.E."/>
            <person name="van Eijk R."/>
            <person name="Schleper C."/>
            <person name="Guy L."/>
            <person name="Ettema T.J."/>
        </authorList>
    </citation>
    <scope>NUCLEOTIDE SEQUENCE</scope>
</reference>
<protein>
    <submittedName>
        <fullName evidence="1">Uncharacterized protein</fullName>
    </submittedName>
</protein>
<name>A0A0F9A9J3_9ZZZZ</name>
<dbReference type="EMBL" id="LAZR01055969">
    <property type="protein sequence ID" value="KKK75209.1"/>
    <property type="molecule type" value="Genomic_DNA"/>
</dbReference>
<accession>A0A0F9A9J3</accession>